<dbReference type="EMBL" id="JACEIQ010000038">
    <property type="protein sequence ID" value="MBA4496488.1"/>
    <property type="molecule type" value="Genomic_DNA"/>
</dbReference>
<feature type="domain" description="YtkA-like" evidence="2">
    <location>
        <begin position="46"/>
        <end position="122"/>
    </location>
</feature>
<dbReference type="Proteomes" id="UP000535491">
    <property type="component" value="Unassembled WGS sequence"/>
</dbReference>
<reference evidence="3 4" key="1">
    <citation type="submission" date="2020-07" db="EMBL/GenBank/DDBJ databases">
        <authorList>
            <person name="Feng H."/>
        </authorList>
    </citation>
    <scope>NUCLEOTIDE SEQUENCE [LARGE SCALE GENOMIC DNA]</scope>
    <source>
        <strain evidence="4">s-10</strain>
    </source>
</reference>
<evidence type="ECO:0000256" key="1">
    <source>
        <dbReference type="SAM" id="SignalP"/>
    </source>
</evidence>
<dbReference type="PROSITE" id="PS51257">
    <property type="entry name" value="PROKAR_LIPOPROTEIN"/>
    <property type="match status" value="1"/>
</dbReference>
<dbReference type="RefSeq" id="WP_181754950.1">
    <property type="nucleotide sequence ID" value="NZ_JACEIQ010000038.1"/>
</dbReference>
<name>A0A7W2AB42_9BACL</name>
<keyword evidence="1" id="KW-0732">Signal</keyword>
<dbReference type="InterPro" id="IPR032693">
    <property type="entry name" value="YtkA-like_dom"/>
</dbReference>
<keyword evidence="4" id="KW-1185">Reference proteome</keyword>
<evidence type="ECO:0000313" key="3">
    <source>
        <dbReference type="EMBL" id="MBA4496488.1"/>
    </source>
</evidence>
<proteinExistence type="predicted"/>
<dbReference type="Gene3D" id="2.60.40.10">
    <property type="entry name" value="Immunoglobulins"/>
    <property type="match status" value="2"/>
</dbReference>
<protein>
    <submittedName>
        <fullName evidence="3">FixH family protein</fullName>
    </submittedName>
</protein>
<organism evidence="3 4">
    <name type="scientific">Paenactinomyces guangxiensis</name>
    <dbReference type="NCBI Taxonomy" id="1490290"/>
    <lineage>
        <taxon>Bacteria</taxon>
        <taxon>Bacillati</taxon>
        <taxon>Bacillota</taxon>
        <taxon>Bacilli</taxon>
        <taxon>Bacillales</taxon>
        <taxon>Thermoactinomycetaceae</taxon>
        <taxon>Paenactinomyces</taxon>
    </lineage>
</organism>
<evidence type="ECO:0000259" key="2">
    <source>
        <dbReference type="Pfam" id="PF13115"/>
    </source>
</evidence>
<accession>A0A7W2AB42</accession>
<feature type="signal peptide" evidence="1">
    <location>
        <begin position="1"/>
        <end position="27"/>
    </location>
</feature>
<gene>
    <name evidence="3" type="ORF">H1191_19710</name>
</gene>
<dbReference type="Pfam" id="PF13115">
    <property type="entry name" value="YtkA"/>
    <property type="match status" value="2"/>
</dbReference>
<sequence>MRQLLYRKLAICFALFALLLTACNQPANQHQNHNGQQNTPAAETLKLSFQTNPASPAVGKHVTLQATVKEGSQPVDDAKVEFEVWKQGEKDHQKIDSKLDGKGTYTATTAFQDQGEYLVIVHVTTSKVHQMISGKFTVGQPHSHQGHGKGLTMHVVLPPRATSGQSAPITAHVMQGGNPVTGAEVQFEYWREGEKKHEYTDTAERKPGEYYTSIRFPQPGTYHVKLHVEKGKLHDHKEETLVVK</sequence>
<dbReference type="InterPro" id="IPR013783">
    <property type="entry name" value="Ig-like_fold"/>
</dbReference>
<feature type="domain" description="YtkA-like" evidence="2">
    <location>
        <begin position="149"/>
        <end position="227"/>
    </location>
</feature>
<feature type="chain" id="PRO_5038488819" evidence="1">
    <location>
        <begin position="28"/>
        <end position="244"/>
    </location>
</feature>
<comment type="caution">
    <text evidence="3">The sequence shown here is derived from an EMBL/GenBank/DDBJ whole genome shotgun (WGS) entry which is preliminary data.</text>
</comment>
<evidence type="ECO:0000313" key="4">
    <source>
        <dbReference type="Proteomes" id="UP000535491"/>
    </source>
</evidence>
<dbReference type="AlphaFoldDB" id="A0A7W2AB42"/>